<protein>
    <submittedName>
        <fullName evidence="1">Uncharacterized protein</fullName>
    </submittedName>
</protein>
<evidence type="ECO:0000313" key="2">
    <source>
        <dbReference type="Proteomes" id="UP000226192"/>
    </source>
</evidence>
<proteinExistence type="predicted"/>
<dbReference type="OrthoDB" id="5424209at2759"/>
<sequence>MRVEIYARQILEEPWTAQPTLFIVAPWKDDAPKTWEKIVVSLKKFVDSLLIGSAWQDIDMAVEMVAVELALREYSAPVVGNQELEEDWLAIERMTLSTLGPFPQTQGCMTSIGLFDLSYNEIAVPNPIAVYISMDYDCPEDTWPPIFAEIRIG</sequence>
<dbReference type="EMBL" id="NJET01000004">
    <property type="protein sequence ID" value="PHH66869.1"/>
    <property type="molecule type" value="Genomic_DNA"/>
</dbReference>
<evidence type="ECO:0000313" key="1">
    <source>
        <dbReference type="EMBL" id="PHH66869.1"/>
    </source>
</evidence>
<dbReference type="Proteomes" id="UP000226192">
    <property type="component" value="Unassembled WGS sequence"/>
</dbReference>
<organism evidence="1 2">
    <name type="scientific">Ophiocordyceps australis</name>
    <dbReference type="NCBI Taxonomy" id="1399860"/>
    <lineage>
        <taxon>Eukaryota</taxon>
        <taxon>Fungi</taxon>
        <taxon>Dikarya</taxon>
        <taxon>Ascomycota</taxon>
        <taxon>Pezizomycotina</taxon>
        <taxon>Sordariomycetes</taxon>
        <taxon>Hypocreomycetidae</taxon>
        <taxon>Hypocreales</taxon>
        <taxon>Ophiocordycipitaceae</taxon>
        <taxon>Ophiocordyceps</taxon>
    </lineage>
</organism>
<keyword evidence="2" id="KW-1185">Reference proteome</keyword>
<accession>A0A2C5XC49</accession>
<gene>
    <name evidence="1" type="ORF">CDD81_5221</name>
</gene>
<dbReference type="AlphaFoldDB" id="A0A2C5XC49"/>
<comment type="caution">
    <text evidence="1">The sequence shown here is derived from an EMBL/GenBank/DDBJ whole genome shotgun (WGS) entry which is preliminary data.</text>
</comment>
<name>A0A2C5XC49_9HYPO</name>
<reference evidence="1 2" key="1">
    <citation type="submission" date="2017-06" db="EMBL/GenBank/DDBJ databases">
        <title>Ant-infecting Ophiocordyceps genomes reveal a high diversity of potential behavioral manipulation genes and a possible major role for enterotoxins.</title>
        <authorList>
            <person name="De Bekker C."/>
            <person name="Evans H.C."/>
            <person name="Brachmann A."/>
            <person name="Hughes D.P."/>
        </authorList>
    </citation>
    <scope>NUCLEOTIDE SEQUENCE [LARGE SCALE GENOMIC DNA]</scope>
    <source>
        <strain evidence="1 2">Map64</strain>
    </source>
</reference>